<reference evidence="1" key="2">
    <citation type="journal article" date="2015" name="Fish Shellfish Immunol.">
        <title>Early steps in the European eel (Anguilla anguilla)-Vibrio vulnificus interaction in the gills: Role of the RtxA13 toxin.</title>
        <authorList>
            <person name="Callol A."/>
            <person name="Pajuelo D."/>
            <person name="Ebbesson L."/>
            <person name="Teles M."/>
            <person name="MacKenzie S."/>
            <person name="Amaro C."/>
        </authorList>
    </citation>
    <scope>NUCLEOTIDE SEQUENCE</scope>
</reference>
<accession>A0A0E9Q3M9</accession>
<evidence type="ECO:0000313" key="1">
    <source>
        <dbReference type="EMBL" id="JAH11491.1"/>
    </source>
</evidence>
<reference evidence="1" key="1">
    <citation type="submission" date="2014-11" db="EMBL/GenBank/DDBJ databases">
        <authorList>
            <person name="Amaro Gonzalez C."/>
        </authorList>
    </citation>
    <scope>NUCLEOTIDE SEQUENCE</scope>
</reference>
<organism evidence="1">
    <name type="scientific">Anguilla anguilla</name>
    <name type="common">European freshwater eel</name>
    <name type="synonym">Muraena anguilla</name>
    <dbReference type="NCBI Taxonomy" id="7936"/>
    <lineage>
        <taxon>Eukaryota</taxon>
        <taxon>Metazoa</taxon>
        <taxon>Chordata</taxon>
        <taxon>Craniata</taxon>
        <taxon>Vertebrata</taxon>
        <taxon>Euteleostomi</taxon>
        <taxon>Actinopterygii</taxon>
        <taxon>Neopterygii</taxon>
        <taxon>Teleostei</taxon>
        <taxon>Anguilliformes</taxon>
        <taxon>Anguillidae</taxon>
        <taxon>Anguilla</taxon>
    </lineage>
</organism>
<proteinExistence type="predicted"/>
<dbReference type="AlphaFoldDB" id="A0A0E9Q3M9"/>
<name>A0A0E9Q3M9_ANGAN</name>
<dbReference type="EMBL" id="GBXM01097086">
    <property type="protein sequence ID" value="JAH11491.1"/>
    <property type="molecule type" value="Transcribed_RNA"/>
</dbReference>
<protein>
    <submittedName>
        <fullName evidence="1">Uncharacterized protein</fullName>
    </submittedName>
</protein>
<sequence>MSLIELILYKGCSFYGKKKIFFFGS</sequence>